<dbReference type="AlphaFoldDB" id="A0A443Q842"/>
<organism evidence="1 2">
    <name type="scientific">Dinothrombium tinctorium</name>
    <dbReference type="NCBI Taxonomy" id="1965070"/>
    <lineage>
        <taxon>Eukaryota</taxon>
        <taxon>Metazoa</taxon>
        <taxon>Ecdysozoa</taxon>
        <taxon>Arthropoda</taxon>
        <taxon>Chelicerata</taxon>
        <taxon>Arachnida</taxon>
        <taxon>Acari</taxon>
        <taxon>Acariformes</taxon>
        <taxon>Trombidiformes</taxon>
        <taxon>Prostigmata</taxon>
        <taxon>Anystina</taxon>
        <taxon>Parasitengona</taxon>
        <taxon>Trombidioidea</taxon>
        <taxon>Trombidiidae</taxon>
        <taxon>Dinothrombium</taxon>
    </lineage>
</organism>
<dbReference type="SUPFAM" id="SSF55486">
    <property type="entry name" value="Metalloproteases ('zincins'), catalytic domain"/>
    <property type="match status" value="1"/>
</dbReference>
<proteinExistence type="predicted"/>
<reference evidence="1 2" key="1">
    <citation type="journal article" date="2018" name="Gigascience">
        <title>Genomes of trombidid mites reveal novel predicted allergens and laterally-transferred genes associated with secondary metabolism.</title>
        <authorList>
            <person name="Dong X."/>
            <person name="Chaisiri K."/>
            <person name="Xia D."/>
            <person name="Armstrong S.D."/>
            <person name="Fang Y."/>
            <person name="Donnelly M.J."/>
            <person name="Kadowaki T."/>
            <person name="McGarry J.W."/>
            <person name="Darby A.C."/>
            <person name="Makepeace B.L."/>
        </authorList>
    </citation>
    <scope>NUCLEOTIDE SEQUENCE [LARGE SCALE GENOMIC DNA]</scope>
    <source>
        <strain evidence="1">UoL-WK</strain>
    </source>
</reference>
<gene>
    <name evidence="1" type="ORF">B4U79_18823</name>
</gene>
<comment type="caution">
    <text evidence="1">The sequence shown here is derived from an EMBL/GenBank/DDBJ whole genome shotgun (WGS) entry which is preliminary data.</text>
</comment>
<sequence>MNAIHLRDQYGFVELRNVLDEAGGFPLISSEWNEGFYNWVDAYVYADTELNSQSFFEYVVDRQIIKIRSPKKTFIEPSLVIERSKLTLEKEVRVRKLIAKIVKSLRSNLSPTQIEKDITDIIKLERILLKLSFKGSKMENSKLNATIDLLEKDFTHIPFVNIFKRIFEFADMHVDKNQFVQVENGISKLYWLQDNL</sequence>
<dbReference type="EMBL" id="NCKU01016429">
    <property type="protein sequence ID" value="RWR99201.1"/>
    <property type="molecule type" value="Genomic_DNA"/>
</dbReference>
<dbReference type="Proteomes" id="UP000285301">
    <property type="component" value="Unassembled WGS sequence"/>
</dbReference>
<keyword evidence="2" id="KW-1185">Reference proteome</keyword>
<evidence type="ECO:0000313" key="1">
    <source>
        <dbReference type="EMBL" id="RWR99201.1"/>
    </source>
</evidence>
<dbReference type="InterPro" id="IPR042089">
    <property type="entry name" value="Peptidase_M13_dom_2"/>
</dbReference>
<accession>A0A443Q842</accession>
<protein>
    <submittedName>
        <fullName evidence="1">Uncharacterized protein</fullName>
    </submittedName>
</protein>
<name>A0A443Q842_9ACAR</name>
<dbReference type="Gene3D" id="1.10.1380.10">
    <property type="entry name" value="Neutral endopeptidase , domain2"/>
    <property type="match status" value="1"/>
</dbReference>
<evidence type="ECO:0000313" key="2">
    <source>
        <dbReference type="Proteomes" id="UP000285301"/>
    </source>
</evidence>